<accession>A0A917SIH9</accession>
<name>A0A917SIH9_9ACTN</name>
<reference evidence="3" key="2">
    <citation type="submission" date="2020-09" db="EMBL/GenBank/DDBJ databases">
        <authorList>
            <person name="Sun Q."/>
            <person name="Zhou Y."/>
        </authorList>
    </citation>
    <scope>NUCLEOTIDE SEQUENCE</scope>
    <source>
        <strain evidence="3">CGMCC 4.7306</strain>
    </source>
</reference>
<proteinExistence type="predicted"/>
<evidence type="ECO:0000256" key="1">
    <source>
        <dbReference type="SAM" id="Phobius"/>
    </source>
</evidence>
<comment type="caution">
    <text evidence="3">The sequence shown here is derived from an EMBL/GenBank/DDBJ whole genome shotgun (WGS) entry which is preliminary data.</text>
</comment>
<dbReference type="EMBL" id="BMMZ01000023">
    <property type="protein sequence ID" value="GGL84116.1"/>
    <property type="molecule type" value="Genomic_DNA"/>
</dbReference>
<gene>
    <name evidence="3" type="ORF">GCM10011575_47940</name>
</gene>
<dbReference type="AlphaFoldDB" id="A0A917SIH9"/>
<feature type="transmembrane region" description="Helical" evidence="1">
    <location>
        <begin position="41"/>
        <end position="62"/>
    </location>
</feature>
<protein>
    <submittedName>
        <fullName evidence="3">Uncharacterized protein</fullName>
    </submittedName>
</protein>
<keyword evidence="2" id="KW-0732">Signal</keyword>
<dbReference type="Proteomes" id="UP000613840">
    <property type="component" value="Unassembled WGS sequence"/>
</dbReference>
<evidence type="ECO:0000313" key="4">
    <source>
        <dbReference type="Proteomes" id="UP000613840"/>
    </source>
</evidence>
<keyword evidence="1" id="KW-0812">Transmembrane</keyword>
<sequence>MLRAAVRTICVIVAVAAALLASLQAQAVAEQRGQVDNNVTTVGLVVAAGLLIFAIAVVWLGFRLTRKR</sequence>
<keyword evidence="1" id="KW-1133">Transmembrane helix</keyword>
<keyword evidence="1" id="KW-0472">Membrane</keyword>
<evidence type="ECO:0000256" key="2">
    <source>
        <dbReference type="SAM" id="SignalP"/>
    </source>
</evidence>
<feature type="signal peptide" evidence="2">
    <location>
        <begin position="1"/>
        <end position="27"/>
    </location>
</feature>
<evidence type="ECO:0000313" key="3">
    <source>
        <dbReference type="EMBL" id="GGL84116.1"/>
    </source>
</evidence>
<organism evidence="3 4">
    <name type="scientific">Microlunatus endophyticus</name>
    <dbReference type="NCBI Taxonomy" id="1716077"/>
    <lineage>
        <taxon>Bacteria</taxon>
        <taxon>Bacillati</taxon>
        <taxon>Actinomycetota</taxon>
        <taxon>Actinomycetes</taxon>
        <taxon>Propionibacteriales</taxon>
        <taxon>Propionibacteriaceae</taxon>
        <taxon>Microlunatus</taxon>
    </lineage>
</organism>
<reference evidence="3" key="1">
    <citation type="journal article" date="2014" name="Int. J. Syst. Evol. Microbiol.">
        <title>Complete genome sequence of Corynebacterium casei LMG S-19264T (=DSM 44701T), isolated from a smear-ripened cheese.</title>
        <authorList>
            <consortium name="US DOE Joint Genome Institute (JGI-PGF)"/>
            <person name="Walter F."/>
            <person name="Albersmeier A."/>
            <person name="Kalinowski J."/>
            <person name="Ruckert C."/>
        </authorList>
    </citation>
    <scope>NUCLEOTIDE SEQUENCE</scope>
    <source>
        <strain evidence="3">CGMCC 4.7306</strain>
    </source>
</reference>
<feature type="chain" id="PRO_5037518370" evidence="2">
    <location>
        <begin position="28"/>
        <end position="68"/>
    </location>
</feature>
<keyword evidence="4" id="KW-1185">Reference proteome</keyword>